<dbReference type="GO" id="GO:0004530">
    <property type="term" value="F:deoxyribonuclease I activity"/>
    <property type="evidence" value="ECO:0007669"/>
    <property type="project" value="TreeGrafter"/>
</dbReference>
<keyword evidence="5" id="KW-0964">Secreted</keyword>
<dbReference type="InterPro" id="IPR005135">
    <property type="entry name" value="Endo/exonuclease/phosphatase"/>
</dbReference>
<feature type="chain" id="PRO_5044652557" description="Deoxyribonuclease" evidence="15">
    <location>
        <begin position="20"/>
        <end position="281"/>
    </location>
</feature>
<dbReference type="PIRSF" id="PIRSF000988">
    <property type="entry name" value="DNase_I_euk"/>
    <property type="match status" value="1"/>
</dbReference>
<evidence type="ECO:0000256" key="15">
    <source>
        <dbReference type="SAM" id="SignalP"/>
    </source>
</evidence>
<comment type="cofactor">
    <cofactor evidence="2">
        <name>Mg(2+)</name>
        <dbReference type="ChEBI" id="CHEBI:18420"/>
    </cofactor>
</comment>
<organism evidence="17 18">
    <name type="scientific">Microcaecilia unicolor</name>
    <dbReference type="NCBI Taxonomy" id="1415580"/>
    <lineage>
        <taxon>Eukaryota</taxon>
        <taxon>Metazoa</taxon>
        <taxon>Chordata</taxon>
        <taxon>Craniata</taxon>
        <taxon>Vertebrata</taxon>
        <taxon>Euteleostomi</taxon>
        <taxon>Amphibia</taxon>
        <taxon>Gymnophiona</taxon>
        <taxon>Siphonopidae</taxon>
        <taxon>Microcaecilia</taxon>
    </lineage>
</organism>
<dbReference type="AlphaFoldDB" id="A0A6P7YNS2"/>
<evidence type="ECO:0000256" key="12">
    <source>
        <dbReference type="PIRNR" id="PIRNR000988"/>
    </source>
</evidence>
<protein>
    <recommendedName>
        <fullName evidence="12">Deoxyribonuclease</fullName>
    </recommendedName>
</protein>
<dbReference type="Proteomes" id="UP000515156">
    <property type="component" value="Chromosome 8"/>
</dbReference>
<evidence type="ECO:0000256" key="14">
    <source>
        <dbReference type="PIRSR" id="PIRSR000988-2"/>
    </source>
</evidence>
<dbReference type="GO" id="GO:0003677">
    <property type="term" value="F:DNA binding"/>
    <property type="evidence" value="ECO:0007669"/>
    <property type="project" value="TreeGrafter"/>
</dbReference>
<dbReference type="PANTHER" id="PTHR11371:SF29">
    <property type="entry name" value="DEOXYRIBONUCLEASE-1-LIKE 2"/>
    <property type="match status" value="1"/>
</dbReference>
<dbReference type="KEGG" id="muo:115476616"/>
<dbReference type="PRINTS" id="PR00130">
    <property type="entry name" value="DNASEI"/>
</dbReference>
<evidence type="ECO:0000256" key="8">
    <source>
        <dbReference type="ARBA" id="ARBA00022759"/>
    </source>
</evidence>
<feature type="active site" evidence="13">
    <location>
        <position position="153"/>
    </location>
</feature>
<evidence type="ECO:0000256" key="2">
    <source>
        <dbReference type="ARBA" id="ARBA00001946"/>
    </source>
</evidence>
<dbReference type="RefSeq" id="XP_030068944.1">
    <property type="nucleotide sequence ID" value="XM_030213084.1"/>
</dbReference>
<dbReference type="InterPro" id="IPR036691">
    <property type="entry name" value="Endo/exonu/phosph_ase_sf"/>
</dbReference>
<keyword evidence="9 12" id="KW-0378">Hydrolase</keyword>
<dbReference type="Pfam" id="PF03372">
    <property type="entry name" value="Exo_endo_phos"/>
    <property type="match status" value="1"/>
</dbReference>
<evidence type="ECO:0000313" key="19">
    <source>
        <dbReference type="RefSeq" id="XP_030068943.1"/>
    </source>
</evidence>
<evidence type="ECO:0000256" key="1">
    <source>
        <dbReference type="ARBA" id="ARBA00001913"/>
    </source>
</evidence>
<evidence type="ECO:0000256" key="3">
    <source>
        <dbReference type="ARBA" id="ARBA00004613"/>
    </source>
</evidence>
<gene>
    <name evidence="18 19 20 21" type="primary">LOC115476616</name>
</gene>
<dbReference type="GeneID" id="115476616"/>
<dbReference type="PANTHER" id="PTHR11371">
    <property type="entry name" value="DEOXYRIBONUCLEASE"/>
    <property type="match status" value="1"/>
</dbReference>
<feature type="active site" evidence="13">
    <location>
        <position position="97"/>
    </location>
</feature>
<dbReference type="RefSeq" id="XP_030068942.1">
    <property type="nucleotide sequence ID" value="XM_030213082.1"/>
</dbReference>
<keyword evidence="7 15" id="KW-0732">Signal</keyword>
<evidence type="ECO:0000256" key="9">
    <source>
        <dbReference type="ARBA" id="ARBA00022801"/>
    </source>
</evidence>
<dbReference type="SUPFAM" id="SSF56219">
    <property type="entry name" value="DNase I-like"/>
    <property type="match status" value="1"/>
</dbReference>
<evidence type="ECO:0000256" key="10">
    <source>
        <dbReference type="ARBA" id="ARBA00022837"/>
    </source>
</evidence>
<keyword evidence="6 12" id="KW-0540">Nuclease</keyword>
<evidence type="ECO:0000256" key="4">
    <source>
        <dbReference type="ARBA" id="ARBA00007359"/>
    </source>
</evidence>
<keyword evidence="17" id="KW-1185">Reference proteome</keyword>
<dbReference type="GO" id="GO:0005576">
    <property type="term" value="C:extracellular region"/>
    <property type="evidence" value="ECO:0007669"/>
    <property type="project" value="UniProtKB-SubCell"/>
</dbReference>
<dbReference type="GO" id="GO:0005634">
    <property type="term" value="C:nucleus"/>
    <property type="evidence" value="ECO:0007669"/>
    <property type="project" value="TreeGrafter"/>
</dbReference>
<comment type="cofactor">
    <cofactor evidence="1">
        <name>Ca(2+)</name>
        <dbReference type="ChEBI" id="CHEBI:29108"/>
    </cofactor>
</comment>
<evidence type="ECO:0000256" key="13">
    <source>
        <dbReference type="PIRSR" id="PIRSR000988-1"/>
    </source>
</evidence>
<dbReference type="Gene3D" id="3.60.10.10">
    <property type="entry name" value="Endonuclease/exonuclease/phosphatase"/>
    <property type="match status" value="1"/>
</dbReference>
<feature type="signal peptide" evidence="15">
    <location>
        <begin position="1"/>
        <end position="19"/>
    </location>
</feature>
<proteinExistence type="inferred from homology"/>
<sequence length="281" mass="32290">MRQLLALFSLNYLLSTAAALKIGAFNIKWFGDSKMDNPDTANIIVSIIQRYDIILIQEVRDTDLSAVKKLMDHLSSVCEDSYSYEISDPLGRDNYKEQYLFVYKTETVQIQEYYHYHDNHGYSGTDVFSREPYVLKVYSPITVISEFVLVPLHAAPKDALREMHALYDVYEDVISTWNTDNILFLGDFNCACSYLSDNDWQHIRLRNSEEFEWLIPDTADTTVTHTHCAYDRIVASGSDLQRAVVPGSAIVYDFQEEYGLSTEQALEVSDHFPVEVELKCI</sequence>
<evidence type="ECO:0000256" key="6">
    <source>
        <dbReference type="ARBA" id="ARBA00022722"/>
    </source>
</evidence>
<keyword evidence="10" id="KW-0106">Calcium</keyword>
<dbReference type="RefSeq" id="XP_030068946.1">
    <property type="nucleotide sequence ID" value="XM_030213086.1"/>
</dbReference>
<evidence type="ECO:0000256" key="5">
    <source>
        <dbReference type="ARBA" id="ARBA00022525"/>
    </source>
</evidence>
<feature type="disulfide bond" description="Essential for enzymatic activity" evidence="14">
    <location>
        <begin position="192"/>
        <end position="228"/>
    </location>
</feature>
<keyword evidence="11 14" id="KW-1015">Disulfide bond</keyword>
<dbReference type="FunFam" id="3.60.10.10:FF:000047">
    <property type="entry name" value="Deoxyribonuclease"/>
    <property type="match status" value="1"/>
</dbReference>
<evidence type="ECO:0000256" key="11">
    <source>
        <dbReference type="ARBA" id="ARBA00023157"/>
    </source>
</evidence>
<dbReference type="OrthoDB" id="10061407at2759"/>
<evidence type="ECO:0000313" key="18">
    <source>
        <dbReference type="RefSeq" id="XP_030068942.1"/>
    </source>
</evidence>
<evidence type="ECO:0000259" key="16">
    <source>
        <dbReference type="Pfam" id="PF03372"/>
    </source>
</evidence>
<dbReference type="CDD" id="cd10282">
    <property type="entry name" value="DNase1"/>
    <property type="match status" value="1"/>
</dbReference>
<dbReference type="RefSeq" id="XP_030068943.1">
    <property type="nucleotide sequence ID" value="XM_030213083.1"/>
</dbReference>
<evidence type="ECO:0000256" key="7">
    <source>
        <dbReference type="ARBA" id="ARBA00022729"/>
    </source>
</evidence>
<keyword evidence="8 12" id="KW-0255">Endonuclease</keyword>
<reference evidence="18 19" key="1">
    <citation type="submission" date="2025-04" db="UniProtKB">
        <authorList>
            <consortium name="RefSeq"/>
        </authorList>
    </citation>
    <scope>IDENTIFICATION</scope>
</reference>
<comment type="similarity">
    <text evidence="4 12">Belongs to the DNase I family.</text>
</comment>
<dbReference type="SMART" id="SM00476">
    <property type="entry name" value="DNaseIc"/>
    <property type="match status" value="1"/>
</dbReference>
<name>A0A6P7YNS2_9AMPH</name>
<accession>A0A6P7YNS2</accession>
<feature type="domain" description="Endonuclease/exonuclease/phosphatase" evidence="16">
    <location>
        <begin position="24"/>
        <end position="271"/>
    </location>
</feature>
<evidence type="ECO:0000313" key="20">
    <source>
        <dbReference type="RefSeq" id="XP_030068944.1"/>
    </source>
</evidence>
<dbReference type="GO" id="GO:0006308">
    <property type="term" value="P:DNA catabolic process"/>
    <property type="evidence" value="ECO:0007669"/>
    <property type="project" value="InterPro"/>
</dbReference>
<evidence type="ECO:0000313" key="17">
    <source>
        <dbReference type="Proteomes" id="UP000515156"/>
    </source>
</evidence>
<comment type="subcellular location">
    <subcellularLocation>
        <location evidence="3">Secreted</location>
    </subcellularLocation>
</comment>
<dbReference type="InterPro" id="IPR016202">
    <property type="entry name" value="DNase_I"/>
</dbReference>
<evidence type="ECO:0000313" key="21">
    <source>
        <dbReference type="RefSeq" id="XP_030068946.1"/>
    </source>
</evidence>